<dbReference type="SUPFAM" id="SSF46689">
    <property type="entry name" value="Homeodomain-like"/>
    <property type="match status" value="1"/>
</dbReference>
<dbReference type="PROSITE" id="PS50090">
    <property type="entry name" value="MYB_LIKE"/>
    <property type="match status" value="1"/>
</dbReference>
<protein>
    <recommendedName>
        <fullName evidence="2">Myb-like domain-containing protein</fullName>
    </recommendedName>
</protein>
<feature type="region of interest" description="Disordered" evidence="1">
    <location>
        <begin position="334"/>
        <end position="353"/>
    </location>
</feature>
<sequence>MSTPGALRRKNGSAAVDPAAAAPGRTLGRSDGGAAAAAAAAAGGGLPFGRGGLSTPPSRSLGLGPRGVGLPPSARARGRGGGSVAAPTTLPATEAFSMDGGGFPSSLWASTGFSVDPSSPGSWGQDVRPPGGFMSYFANEAENSHLVGTPIHSSPLNEAINAGSPPDVQVVHGNENTRTAKRIMWNVDEEVRLMSAWIEHSTDSTCGADKGGVQYWSEVVETYNKTTPAHRRRTPKQCKDRWHKVNRLTDLFECAYVKARRVFTSGYSNEQWMEAAHGFYLSDNKDNKDVVGPFMLEKVWKICRDVPKWKTYNDNLKNALRPIGQKAAKMAALAAKKGKGSSSSEDGQSKESPIELDKFERYSKFQETNNDKRMKMLDRQEKIASDKLEATRIAQLTAQDYKEGKKFDKEIKMMETYNNLASQDTSSMSDEEKAQRVRMMQKLENAIFPQTD</sequence>
<evidence type="ECO:0000313" key="3">
    <source>
        <dbReference type="EMBL" id="CAL4914566.1"/>
    </source>
</evidence>
<dbReference type="EMBL" id="OZ075123">
    <property type="protein sequence ID" value="CAL4914566.1"/>
    <property type="molecule type" value="Genomic_DNA"/>
</dbReference>
<reference evidence="3" key="1">
    <citation type="submission" date="2024-10" db="EMBL/GenBank/DDBJ databases">
        <authorList>
            <person name="Ryan C."/>
        </authorList>
    </citation>
    <scope>NUCLEOTIDE SEQUENCE [LARGE SCALE GENOMIC DNA]</scope>
</reference>
<feature type="compositionally biased region" description="Low complexity" evidence="1">
    <location>
        <begin position="58"/>
        <end position="75"/>
    </location>
</feature>
<name>A0ABC8WUJ8_9POAL</name>
<evidence type="ECO:0000256" key="1">
    <source>
        <dbReference type="SAM" id="MobiDB-lite"/>
    </source>
</evidence>
<feature type="domain" description="Myb-like" evidence="2">
    <location>
        <begin position="177"/>
        <end position="246"/>
    </location>
</feature>
<gene>
    <name evidence="3" type="ORF">URODEC1_LOCUS16988</name>
</gene>
<dbReference type="InterPro" id="IPR009057">
    <property type="entry name" value="Homeodomain-like_sf"/>
</dbReference>
<accession>A0ABC8WUJ8</accession>
<dbReference type="AlphaFoldDB" id="A0ABC8WUJ8"/>
<dbReference type="PANTHER" id="PTHR45224">
    <property type="entry name" value="OS01G0527900 PROTEIN-RELATED"/>
    <property type="match status" value="1"/>
</dbReference>
<evidence type="ECO:0000313" key="4">
    <source>
        <dbReference type="Proteomes" id="UP001497457"/>
    </source>
</evidence>
<feature type="compositionally biased region" description="Low complexity" evidence="1">
    <location>
        <begin position="14"/>
        <end position="23"/>
    </location>
</feature>
<keyword evidence="4" id="KW-1185">Reference proteome</keyword>
<proteinExistence type="predicted"/>
<dbReference type="PANTHER" id="PTHR45224:SF3">
    <property type="entry name" value="OS11G0506300 PROTEIN"/>
    <property type="match status" value="1"/>
</dbReference>
<dbReference type="Gene3D" id="1.10.10.60">
    <property type="entry name" value="Homeodomain-like"/>
    <property type="match status" value="1"/>
</dbReference>
<dbReference type="Proteomes" id="UP001497457">
    <property type="component" value="Chromosome 13rd"/>
</dbReference>
<feature type="compositionally biased region" description="Low complexity" evidence="1">
    <location>
        <begin position="334"/>
        <end position="346"/>
    </location>
</feature>
<organism evidence="3 4">
    <name type="scientific">Urochloa decumbens</name>
    <dbReference type="NCBI Taxonomy" id="240449"/>
    <lineage>
        <taxon>Eukaryota</taxon>
        <taxon>Viridiplantae</taxon>
        <taxon>Streptophyta</taxon>
        <taxon>Embryophyta</taxon>
        <taxon>Tracheophyta</taxon>
        <taxon>Spermatophyta</taxon>
        <taxon>Magnoliopsida</taxon>
        <taxon>Liliopsida</taxon>
        <taxon>Poales</taxon>
        <taxon>Poaceae</taxon>
        <taxon>PACMAD clade</taxon>
        <taxon>Panicoideae</taxon>
        <taxon>Panicodae</taxon>
        <taxon>Paniceae</taxon>
        <taxon>Melinidinae</taxon>
        <taxon>Urochloa</taxon>
    </lineage>
</organism>
<evidence type="ECO:0000259" key="2">
    <source>
        <dbReference type="PROSITE" id="PS50090"/>
    </source>
</evidence>
<feature type="region of interest" description="Disordered" evidence="1">
    <location>
        <begin position="45"/>
        <end position="88"/>
    </location>
</feature>
<dbReference type="InterPro" id="IPR001005">
    <property type="entry name" value="SANT/Myb"/>
</dbReference>
<feature type="region of interest" description="Disordered" evidence="1">
    <location>
        <begin position="1"/>
        <end position="32"/>
    </location>
</feature>